<reference evidence="3 4" key="1">
    <citation type="submission" date="2023-03" db="EMBL/GenBank/DDBJ databases">
        <title>Genome sequence of Lichtheimia ornata CBS 291.66.</title>
        <authorList>
            <person name="Mohabir J.T."/>
            <person name="Shea T.P."/>
            <person name="Kurbessoian T."/>
            <person name="Berby B."/>
            <person name="Fontaine J."/>
            <person name="Livny J."/>
            <person name="Gnirke A."/>
            <person name="Stajich J.E."/>
            <person name="Cuomo C.A."/>
        </authorList>
    </citation>
    <scope>NUCLEOTIDE SEQUENCE [LARGE SCALE GENOMIC DNA]</scope>
    <source>
        <strain evidence="3">CBS 291.66</strain>
    </source>
</reference>
<dbReference type="Pfam" id="PF17921">
    <property type="entry name" value="Integrase_H2C2"/>
    <property type="match status" value="1"/>
</dbReference>
<dbReference type="Proteomes" id="UP001234581">
    <property type="component" value="Unassembled WGS sequence"/>
</dbReference>
<feature type="region of interest" description="Disordered" evidence="1">
    <location>
        <begin position="224"/>
        <end position="251"/>
    </location>
</feature>
<feature type="domain" description="Integrase zinc-binding" evidence="2">
    <location>
        <begin position="126"/>
        <end position="176"/>
    </location>
</feature>
<dbReference type="RefSeq" id="XP_058339950.1">
    <property type="nucleotide sequence ID" value="XM_058489239.1"/>
</dbReference>
<feature type="compositionally biased region" description="Low complexity" evidence="1">
    <location>
        <begin position="230"/>
        <end position="246"/>
    </location>
</feature>
<evidence type="ECO:0000259" key="2">
    <source>
        <dbReference type="Pfam" id="PF17921"/>
    </source>
</evidence>
<evidence type="ECO:0000313" key="3">
    <source>
        <dbReference type="EMBL" id="KAJ8655037.1"/>
    </source>
</evidence>
<feature type="compositionally biased region" description="Polar residues" evidence="1">
    <location>
        <begin position="419"/>
        <end position="440"/>
    </location>
</feature>
<evidence type="ECO:0000313" key="4">
    <source>
        <dbReference type="Proteomes" id="UP001234581"/>
    </source>
</evidence>
<dbReference type="InterPro" id="IPR041588">
    <property type="entry name" value="Integrase_H2C2"/>
</dbReference>
<dbReference type="GeneID" id="83216651"/>
<feature type="region of interest" description="Disordered" evidence="1">
    <location>
        <begin position="363"/>
        <end position="440"/>
    </location>
</feature>
<dbReference type="Gene3D" id="1.10.340.70">
    <property type="match status" value="1"/>
</dbReference>
<feature type="compositionally biased region" description="Low complexity" evidence="1">
    <location>
        <begin position="403"/>
        <end position="412"/>
    </location>
</feature>
<dbReference type="EMBL" id="JARTCD010000053">
    <property type="protein sequence ID" value="KAJ8655037.1"/>
    <property type="molecule type" value="Genomic_DNA"/>
</dbReference>
<comment type="caution">
    <text evidence="3">The sequence shown here is derived from an EMBL/GenBank/DDBJ whole genome shotgun (WGS) entry which is preliminary data.</text>
</comment>
<keyword evidence="4" id="KW-1185">Reference proteome</keyword>
<accession>A0AAD7UYI4</accession>
<sequence length="440" mass="48899">MKSPLQSSSLFTAAAAAAYGFEGRRFFPQQLTPPEESFDDENQLPTPEEFDKIVSDYLNNLSPKKRDKALVDQKRYQVIQQVLKDPRNTAISTAQFRFWVKKMFQLQPGTVGLVCHDGKPVAMKEQIYSILVQAHREAQHGGRDKTSALVRRKFSWIPKELVARFVRHCPFCITRRNGGQSPGVFTQQHKMHKPNQCINNNTPRHSFDASFLCTPSMYEDSDFSSTTENGYGASPTSYAYSSSTSPARRDSTSMYDKEEEDFLQAYARNGGFHPFITHPNATAAAAAAAVAAVASTSTTPFSTTSTTRTPNSGAPTLFDDHTSSPTSQNIFYQASTAAGYLGYPSYYYPNVLGIVPCDNTPTGIENHHHQPPPPVDSTVTTNSHPSTEDTTADILAHHHRHSQQQQQQQQQQPLPPTTPSNNTFMTYPNDDTNSNNHVLL</sequence>
<dbReference type="AlphaFoldDB" id="A0AAD7UYI4"/>
<feature type="compositionally biased region" description="Low complexity" evidence="1">
    <location>
        <begin position="297"/>
        <end position="307"/>
    </location>
</feature>
<proteinExistence type="predicted"/>
<feature type="compositionally biased region" description="Polar residues" evidence="1">
    <location>
        <begin position="377"/>
        <end position="389"/>
    </location>
</feature>
<protein>
    <recommendedName>
        <fullName evidence="2">Integrase zinc-binding domain-containing protein</fullName>
    </recommendedName>
</protein>
<gene>
    <name evidence="3" type="ORF">O0I10_009244</name>
</gene>
<name>A0AAD7UYI4_9FUNG</name>
<evidence type="ECO:0000256" key="1">
    <source>
        <dbReference type="SAM" id="MobiDB-lite"/>
    </source>
</evidence>
<feature type="region of interest" description="Disordered" evidence="1">
    <location>
        <begin position="297"/>
        <end position="323"/>
    </location>
</feature>
<organism evidence="3 4">
    <name type="scientific">Lichtheimia ornata</name>
    <dbReference type="NCBI Taxonomy" id="688661"/>
    <lineage>
        <taxon>Eukaryota</taxon>
        <taxon>Fungi</taxon>
        <taxon>Fungi incertae sedis</taxon>
        <taxon>Mucoromycota</taxon>
        <taxon>Mucoromycotina</taxon>
        <taxon>Mucoromycetes</taxon>
        <taxon>Mucorales</taxon>
        <taxon>Lichtheimiaceae</taxon>
        <taxon>Lichtheimia</taxon>
    </lineage>
</organism>